<evidence type="ECO:0000313" key="1">
    <source>
        <dbReference type="EMBL" id="PNP90621.1"/>
    </source>
</evidence>
<reference evidence="1 2" key="1">
    <citation type="submission" date="2016-11" db="EMBL/GenBank/DDBJ databases">
        <title>Whole Genome Sequence of Listeria newyorkensis.</title>
        <authorList>
            <person name="Frink S."/>
            <person name="Morales C."/>
            <person name="Kiang D."/>
        </authorList>
    </citation>
    <scope>NUCLEOTIDE SEQUENCE [LARGE SCALE GENOMIC DNA]</scope>
    <source>
        <strain evidence="1 2">F1604011-044</strain>
    </source>
</reference>
<name>A0ABX4XMK7_9LIST</name>
<accession>A0ABX4XMK7</accession>
<dbReference type="Proteomes" id="UP000236500">
    <property type="component" value="Unassembled WGS sequence"/>
</dbReference>
<protein>
    <recommendedName>
        <fullName evidence="3">Phage major tail protein, phi13 family</fullName>
    </recommendedName>
</protein>
<comment type="caution">
    <text evidence="1">The sequence shown here is derived from an EMBL/GenBank/DDBJ whole genome shotgun (WGS) entry which is preliminary data.</text>
</comment>
<organism evidence="1 2">
    <name type="scientific">Listeria newyorkensis</name>
    <dbReference type="NCBI Taxonomy" id="1497681"/>
    <lineage>
        <taxon>Bacteria</taxon>
        <taxon>Bacillati</taxon>
        <taxon>Bacillota</taxon>
        <taxon>Bacilli</taxon>
        <taxon>Bacillales</taxon>
        <taxon>Listeriaceae</taxon>
        <taxon>Listeria</taxon>
    </lineage>
</organism>
<sequence length="194" mass="21543">MEGKIIEDFSSYEIKEASIQFVDRATGTQEVGTKFGCVGKYDFETEMKNIQRTCEGVVTDELAKPDKGTASISAHFPPFVIRTILGFHNKGLKTGVYAYGRNSQPKPFVFTAKVLDMYGTTKLIALPNASTTSGYSETIENGGEEVAETELELSAKQDTFGEIVYEAFVDEVEDAQLIEDWLTKFKPEMAYETP</sequence>
<gene>
    <name evidence="1" type="ORF">BMT55_11615</name>
</gene>
<evidence type="ECO:0000313" key="2">
    <source>
        <dbReference type="Proteomes" id="UP000236500"/>
    </source>
</evidence>
<dbReference type="EMBL" id="MPDH01000014">
    <property type="protein sequence ID" value="PNP90621.1"/>
    <property type="molecule type" value="Genomic_DNA"/>
</dbReference>
<proteinExistence type="predicted"/>
<evidence type="ECO:0008006" key="3">
    <source>
        <dbReference type="Google" id="ProtNLM"/>
    </source>
</evidence>
<dbReference type="RefSeq" id="WP_103034959.1">
    <property type="nucleotide sequence ID" value="NZ_MPDH01000014.1"/>
</dbReference>
<keyword evidence="2" id="KW-1185">Reference proteome</keyword>